<evidence type="ECO:0000256" key="3">
    <source>
        <dbReference type="SAM" id="Phobius"/>
    </source>
</evidence>
<keyword evidence="3" id="KW-0812">Transmembrane</keyword>
<name>A0A2Z7CWG0_9LAMI</name>
<dbReference type="InterPro" id="IPR044839">
    <property type="entry name" value="NDR1-like"/>
</dbReference>
<dbReference type="GO" id="GO:0005886">
    <property type="term" value="C:plasma membrane"/>
    <property type="evidence" value="ECO:0007669"/>
    <property type="project" value="TreeGrafter"/>
</dbReference>
<gene>
    <name evidence="4" type="ORF">F511_09575</name>
</gene>
<dbReference type="PANTHER" id="PTHR31234">
    <property type="entry name" value="LATE EMBRYOGENESIS ABUNDANT (LEA) HYDROXYPROLINE-RICH GLYCOPROTEIN FAMILY"/>
    <property type="match status" value="1"/>
</dbReference>
<keyword evidence="2 3" id="KW-0472">Membrane</keyword>
<feature type="transmembrane region" description="Helical" evidence="3">
    <location>
        <begin position="98"/>
        <end position="121"/>
    </location>
</feature>
<sequence length="331" mass="37225">MATSTLTSFDRKERTAIGYPSMDRYHLSHSPYPQMHPGYPVPYQPPTFPSSSSFHNQGRYPDYVAQNSHSASLNGYYYQKSYVPMMPEEDKSTSFGRVMLILMIILVAGMCMMSLVMWYLFGTYIPEFQVSSLNVSNFTATGTALTGEWDANVVVSNANENLEIHFDHIRTSIFYREAIVGISVLQPFLLQKKQDLGLNVSVPAEPLLSDDDFQNVVLPSLAQDKKNGVIVFSLRMAFNANFTSSDIVYRREALRVFCDNLQVNFSSSGEGTLTQGSNAECLIRIRDAEVSTSYLYELSSDIKITLFQDSCRPTKRNASLVCSRVLINVCF</sequence>
<proteinExistence type="predicted"/>
<keyword evidence="3" id="KW-1133">Transmembrane helix</keyword>
<dbReference type="Proteomes" id="UP000250235">
    <property type="component" value="Unassembled WGS sequence"/>
</dbReference>
<evidence type="ECO:0000256" key="2">
    <source>
        <dbReference type="ARBA" id="ARBA00023136"/>
    </source>
</evidence>
<evidence type="ECO:0000256" key="1">
    <source>
        <dbReference type="ARBA" id="ARBA00004370"/>
    </source>
</evidence>
<dbReference type="EMBL" id="KQ993790">
    <property type="protein sequence ID" value="KZV48979.1"/>
    <property type="molecule type" value="Genomic_DNA"/>
</dbReference>
<evidence type="ECO:0000313" key="5">
    <source>
        <dbReference type="Proteomes" id="UP000250235"/>
    </source>
</evidence>
<dbReference type="PANTHER" id="PTHR31234:SF2">
    <property type="entry name" value="OS05G0199100 PROTEIN"/>
    <property type="match status" value="1"/>
</dbReference>
<dbReference type="AlphaFoldDB" id="A0A2Z7CWG0"/>
<organism evidence="4 5">
    <name type="scientific">Dorcoceras hygrometricum</name>
    <dbReference type="NCBI Taxonomy" id="472368"/>
    <lineage>
        <taxon>Eukaryota</taxon>
        <taxon>Viridiplantae</taxon>
        <taxon>Streptophyta</taxon>
        <taxon>Embryophyta</taxon>
        <taxon>Tracheophyta</taxon>
        <taxon>Spermatophyta</taxon>
        <taxon>Magnoliopsida</taxon>
        <taxon>eudicotyledons</taxon>
        <taxon>Gunneridae</taxon>
        <taxon>Pentapetalae</taxon>
        <taxon>asterids</taxon>
        <taxon>lamiids</taxon>
        <taxon>Lamiales</taxon>
        <taxon>Gesneriaceae</taxon>
        <taxon>Didymocarpoideae</taxon>
        <taxon>Trichosporeae</taxon>
        <taxon>Loxocarpinae</taxon>
        <taxon>Dorcoceras</taxon>
    </lineage>
</organism>
<comment type="subcellular location">
    <subcellularLocation>
        <location evidence="1">Membrane</location>
    </subcellularLocation>
</comment>
<evidence type="ECO:0000313" key="4">
    <source>
        <dbReference type="EMBL" id="KZV48979.1"/>
    </source>
</evidence>
<dbReference type="GO" id="GO:0098542">
    <property type="term" value="P:defense response to other organism"/>
    <property type="evidence" value="ECO:0007669"/>
    <property type="project" value="InterPro"/>
</dbReference>
<accession>A0A2Z7CWG0</accession>
<reference evidence="4 5" key="1">
    <citation type="journal article" date="2015" name="Proc. Natl. Acad. Sci. U.S.A.">
        <title>The resurrection genome of Boea hygrometrica: A blueprint for survival of dehydration.</title>
        <authorList>
            <person name="Xiao L."/>
            <person name="Yang G."/>
            <person name="Zhang L."/>
            <person name="Yang X."/>
            <person name="Zhao S."/>
            <person name="Ji Z."/>
            <person name="Zhou Q."/>
            <person name="Hu M."/>
            <person name="Wang Y."/>
            <person name="Chen M."/>
            <person name="Xu Y."/>
            <person name="Jin H."/>
            <person name="Xiao X."/>
            <person name="Hu G."/>
            <person name="Bao F."/>
            <person name="Hu Y."/>
            <person name="Wan P."/>
            <person name="Li L."/>
            <person name="Deng X."/>
            <person name="Kuang T."/>
            <person name="Xiang C."/>
            <person name="Zhu J.K."/>
            <person name="Oliver M.J."/>
            <person name="He Y."/>
        </authorList>
    </citation>
    <scope>NUCLEOTIDE SEQUENCE [LARGE SCALE GENOMIC DNA]</scope>
    <source>
        <strain evidence="5">cv. XS01</strain>
    </source>
</reference>
<dbReference type="OrthoDB" id="695142at2759"/>
<keyword evidence="5" id="KW-1185">Reference proteome</keyword>
<protein>
    <submittedName>
        <fullName evidence="4">Hydroxyproline-rich glycoprotein family protein</fullName>
    </submittedName>
</protein>